<protein>
    <submittedName>
        <fullName evidence="8">Type IV secretory system conjugative DNA transfer family protein</fullName>
    </submittedName>
</protein>
<keyword evidence="5 7" id="KW-1133">Transmembrane helix</keyword>
<feature type="transmembrane region" description="Helical" evidence="7">
    <location>
        <begin position="12"/>
        <end position="35"/>
    </location>
</feature>
<dbReference type="Gene3D" id="3.40.50.300">
    <property type="entry name" value="P-loop containing nucleotide triphosphate hydrolases"/>
    <property type="match status" value="1"/>
</dbReference>
<keyword evidence="4 7" id="KW-0812">Transmembrane</keyword>
<dbReference type="GO" id="GO:0005886">
    <property type="term" value="C:plasma membrane"/>
    <property type="evidence" value="ECO:0007669"/>
    <property type="project" value="UniProtKB-SubCell"/>
</dbReference>
<evidence type="ECO:0000256" key="5">
    <source>
        <dbReference type="ARBA" id="ARBA00022989"/>
    </source>
</evidence>
<comment type="subcellular location">
    <subcellularLocation>
        <location evidence="1">Cell membrane</location>
        <topology evidence="1">Multi-pass membrane protein</topology>
    </subcellularLocation>
</comment>
<comment type="caution">
    <text evidence="8">The sequence shown here is derived from an EMBL/GenBank/DDBJ whole genome shotgun (WGS) entry which is preliminary data.</text>
</comment>
<dbReference type="PANTHER" id="PTHR37937:SF1">
    <property type="entry name" value="CONJUGATIVE TRANSFER: DNA TRANSPORT"/>
    <property type="match status" value="1"/>
</dbReference>
<dbReference type="EMBL" id="JAMTCC010000050">
    <property type="protein sequence ID" value="MCT7947695.1"/>
    <property type="molecule type" value="Genomic_DNA"/>
</dbReference>
<dbReference type="RefSeq" id="WP_261273848.1">
    <property type="nucleotide sequence ID" value="NZ_JAMTCC010000050.1"/>
</dbReference>
<keyword evidence="3" id="KW-1003">Cell membrane</keyword>
<evidence type="ECO:0000256" key="3">
    <source>
        <dbReference type="ARBA" id="ARBA00022475"/>
    </source>
</evidence>
<dbReference type="PANTHER" id="PTHR37937">
    <property type="entry name" value="CONJUGATIVE TRANSFER: DNA TRANSPORT"/>
    <property type="match status" value="1"/>
</dbReference>
<evidence type="ECO:0000256" key="1">
    <source>
        <dbReference type="ARBA" id="ARBA00004651"/>
    </source>
</evidence>
<dbReference type="Pfam" id="PF02534">
    <property type="entry name" value="T4SS-DNA_transf"/>
    <property type="match status" value="1"/>
</dbReference>
<gene>
    <name evidence="8" type="ORF">NE536_20285</name>
</gene>
<accession>A0A9X2WYC9</accession>
<evidence type="ECO:0000256" key="7">
    <source>
        <dbReference type="SAM" id="Phobius"/>
    </source>
</evidence>
<evidence type="ECO:0000256" key="6">
    <source>
        <dbReference type="ARBA" id="ARBA00023136"/>
    </source>
</evidence>
<dbReference type="Proteomes" id="UP001155604">
    <property type="component" value="Unassembled WGS sequence"/>
</dbReference>
<evidence type="ECO:0000313" key="9">
    <source>
        <dbReference type="Proteomes" id="UP001155604"/>
    </source>
</evidence>
<evidence type="ECO:0000256" key="4">
    <source>
        <dbReference type="ARBA" id="ARBA00022692"/>
    </source>
</evidence>
<keyword evidence="6 7" id="KW-0472">Membrane</keyword>
<dbReference type="AlphaFoldDB" id="A0A9X2WYC9"/>
<dbReference type="SUPFAM" id="SSF52540">
    <property type="entry name" value="P-loop containing nucleoside triphosphate hydrolases"/>
    <property type="match status" value="1"/>
</dbReference>
<dbReference type="InterPro" id="IPR003688">
    <property type="entry name" value="TraG/VirD4"/>
</dbReference>
<dbReference type="InterPro" id="IPR027417">
    <property type="entry name" value="P-loop_NTPase"/>
</dbReference>
<keyword evidence="9" id="KW-1185">Reference proteome</keyword>
<dbReference type="InterPro" id="IPR051539">
    <property type="entry name" value="T4SS-coupling_protein"/>
</dbReference>
<dbReference type="CDD" id="cd01127">
    <property type="entry name" value="TrwB_TraG_TraD_VirD4"/>
    <property type="match status" value="1"/>
</dbReference>
<name>A0A9X2WYC9_9GAMM</name>
<comment type="similarity">
    <text evidence="2">Belongs to the VirD4/TraG family.</text>
</comment>
<evidence type="ECO:0000313" key="8">
    <source>
        <dbReference type="EMBL" id="MCT7947695.1"/>
    </source>
</evidence>
<proteinExistence type="inferred from homology"/>
<evidence type="ECO:0000256" key="2">
    <source>
        <dbReference type="ARBA" id="ARBA00008806"/>
    </source>
</evidence>
<organism evidence="8 9">
    <name type="scientific">Shewanella septentrionalis</name>
    <dbReference type="NCBI Taxonomy" id="2952223"/>
    <lineage>
        <taxon>Bacteria</taxon>
        <taxon>Pseudomonadati</taxon>
        <taxon>Pseudomonadota</taxon>
        <taxon>Gammaproteobacteria</taxon>
        <taxon>Alteromonadales</taxon>
        <taxon>Shewanellaceae</taxon>
        <taxon>Shewanella</taxon>
    </lineage>
</organism>
<feature type="transmembrane region" description="Helical" evidence="7">
    <location>
        <begin position="66"/>
        <end position="91"/>
    </location>
</feature>
<sequence length="588" mass="65603">MALTAKKKIGMGVIFIIFTLVFMVLGQLAGAALFFNLTSIPLEHLRLDSLVTNWQAYQDDTALTPYLQGALAISVLVSLLPLGMTIAIAIAMQEKEEIHGSARFANDMELAKSGLFPLKRKYPTLLLGKMPKGRFKGKFVELDGQTFVGVSAPTGAGKGVGIVLPNMVNYSGSVVNTDIKLENFFKTAGYRQSQGQEVFLFAPDGYATSEADRQKGILRSHRWNPFHYVRRNADYRVGDLLILSNSLYPLTGDGKADIWPASSGKLFLGLSLWMLDTEKVTNNTPTLPYLLSLVGVEGGLGAWMKREIAQDYISADCAREFNTFLSFPDETQGSILANFNAPLAIYSDQLVAKAVSGNDFDFRDVRRKGMTIYVGVMPPNKSRFQGLLNLFFEQLINENTRVIPELDPTLTHQCLLLLDEFPALGRVNQIKESIGFTRQYNLRYMFIYQDISQLEDKHLYGKEGAKNITANLVAEVIYPPKSVTERVKQISETLGTKTVKVQGESISRGKHMSRGRSTSLQRRPLMLPDEIVALSAEKHPTVDISLKTLLLKENQRAFIMDKIIYFEEPEFNARVEYSKANVPTIPLL</sequence>
<reference evidence="8" key="1">
    <citation type="journal article" date="2023" name="Int. J. Syst. Evol. Microbiol.">
        <title>&lt;i&gt;Shewanella septentrionalis&lt;/i&gt; sp. nov. and &lt;i&gt;Shewanella holmiensis&lt;/i&gt; sp. nov., isolated from Baltic Sea water and sediments.</title>
        <authorList>
            <person name="Martin-Rodriguez A.J."/>
            <person name="Thorell K."/>
            <person name="Joffre E."/>
            <person name="Jensie-Markopoulos S."/>
            <person name="Moore E.R.B."/>
            <person name="Sjoling A."/>
        </authorList>
    </citation>
    <scope>NUCLEOTIDE SEQUENCE</scope>
    <source>
        <strain evidence="8">SP1W3</strain>
    </source>
</reference>